<dbReference type="InterPro" id="IPR005511">
    <property type="entry name" value="SMP-30"/>
</dbReference>
<evidence type="ECO:0000256" key="1">
    <source>
        <dbReference type="SAM" id="SignalP"/>
    </source>
</evidence>
<evidence type="ECO:0000313" key="3">
    <source>
        <dbReference type="EMBL" id="MCC2617305.1"/>
    </source>
</evidence>
<keyword evidence="1" id="KW-0732">Signal</keyword>
<evidence type="ECO:0000313" key="4">
    <source>
        <dbReference type="Proteomes" id="UP001520878"/>
    </source>
</evidence>
<protein>
    <submittedName>
        <fullName evidence="3">SMP-30/gluconolactonase/LRE family protein</fullName>
    </submittedName>
</protein>
<dbReference type="InterPro" id="IPR051262">
    <property type="entry name" value="SMP-30/CGR1_Lactonase"/>
</dbReference>
<reference evidence="3 4" key="1">
    <citation type="submission" date="2021-10" db="EMBL/GenBank/DDBJ databases">
        <title>Draft genome of Aestuariibacter halophilus JC2043.</title>
        <authorList>
            <person name="Emsley S.A."/>
            <person name="Pfannmuller K.M."/>
            <person name="Ushijima B."/>
            <person name="Saw J.H."/>
            <person name="Videau P."/>
        </authorList>
    </citation>
    <scope>NUCLEOTIDE SEQUENCE [LARGE SCALE GENOMIC DNA]</scope>
    <source>
        <strain evidence="3 4">JC2043</strain>
    </source>
</reference>
<feature type="signal peptide" evidence="1">
    <location>
        <begin position="1"/>
        <end position="28"/>
    </location>
</feature>
<feature type="domain" description="SMP-30/Gluconolactonase/LRE-like region" evidence="2">
    <location>
        <begin position="45"/>
        <end position="279"/>
    </location>
</feature>
<dbReference type="RefSeq" id="WP_229161346.1">
    <property type="nucleotide sequence ID" value="NZ_JAJEWP010000004.1"/>
</dbReference>
<feature type="chain" id="PRO_5047134547" evidence="1">
    <location>
        <begin position="29"/>
        <end position="308"/>
    </location>
</feature>
<dbReference type="Pfam" id="PF08450">
    <property type="entry name" value="SGL"/>
    <property type="match status" value="1"/>
</dbReference>
<dbReference type="SUPFAM" id="SSF63829">
    <property type="entry name" value="Calcium-dependent phosphotriesterase"/>
    <property type="match status" value="1"/>
</dbReference>
<dbReference type="PANTHER" id="PTHR47572">
    <property type="entry name" value="LIPOPROTEIN-RELATED"/>
    <property type="match status" value="1"/>
</dbReference>
<organism evidence="3 4">
    <name type="scientific">Fluctibacter halophilus</name>
    <dbReference type="NCBI Taxonomy" id="226011"/>
    <lineage>
        <taxon>Bacteria</taxon>
        <taxon>Pseudomonadati</taxon>
        <taxon>Pseudomonadota</taxon>
        <taxon>Gammaproteobacteria</taxon>
        <taxon>Alteromonadales</taxon>
        <taxon>Alteromonadaceae</taxon>
        <taxon>Fluctibacter</taxon>
    </lineage>
</organism>
<dbReference type="Proteomes" id="UP001520878">
    <property type="component" value="Unassembled WGS sequence"/>
</dbReference>
<name>A0ABS8G9R0_9ALTE</name>
<dbReference type="InterPro" id="IPR011042">
    <property type="entry name" value="6-blade_b-propeller_TolB-like"/>
</dbReference>
<keyword evidence="4" id="KW-1185">Reference proteome</keyword>
<dbReference type="InterPro" id="IPR013658">
    <property type="entry name" value="SGL"/>
</dbReference>
<dbReference type="PANTHER" id="PTHR47572:SF5">
    <property type="entry name" value="BLR2277 PROTEIN"/>
    <property type="match status" value="1"/>
</dbReference>
<gene>
    <name evidence="3" type="ORF">LJ739_13715</name>
</gene>
<dbReference type="EMBL" id="JAJEWP010000004">
    <property type="protein sequence ID" value="MCC2617305.1"/>
    <property type="molecule type" value="Genomic_DNA"/>
</dbReference>
<evidence type="ECO:0000259" key="2">
    <source>
        <dbReference type="Pfam" id="PF08450"/>
    </source>
</evidence>
<proteinExistence type="predicted"/>
<dbReference type="Gene3D" id="2.120.10.30">
    <property type="entry name" value="TolB, C-terminal domain"/>
    <property type="match status" value="1"/>
</dbReference>
<accession>A0ABS8G9R0</accession>
<comment type="caution">
    <text evidence="3">The sequence shown here is derived from an EMBL/GenBank/DDBJ whole genome shotgun (WGS) entry which is preliminary data.</text>
</comment>
<sequence length="308" mass="34184">MHILQTSRRGRWLAIAWILALASLQSQARDSTDWVSDGQFTQGIEGPVVDRQGNLYAVNYRHQGTIGMVTGKDKGRVAITLPDDSVANGLRFTADHGLLIADYVNHNIWRFEPDSGELSLWAHHDDMHQPNDIAISASGRVYASDPDWRNSRGQLWMFSADGRPHLVEREMGTTNGIEISADERYLYVNESIQRRVWRYTLDVNGLPTNKQLVHTFADHGLDGMRSDVLGNLYIARYGAGQIVVMSPQGDILRSYALKGAFPTNVAFGGCDGKTLYVTLQKRGAIEKLQVETAGRAFKLGTAGGHCEK</sequence>
<dbReference type="PRINTS" id="PR01790">
    <property type="entry name" value="SMP30FAMILY"/>
</dbReference>